<sequence length="170" mass="18353">MAIGLARAVALAAAVSLAAPTTALACRIPWRFVPANEAHDVVAVATVVSRTDWGRFTYDTGVPFDRMTGQPYELGHAREWTAILRTTWVLKGNSPAVIQVAPDVALVPGEDVITWSSCWDGIETPQPGKTYAVYMDRINGVLRTTRLVDINFALANDPLFSSEPAVAISN</sequence>
<evidence type="ECO:0000313" key="3">
    <source>
        <dbReference type="Proteomes" id="UP000529946"/>
    </source>
</evidence>
<protein>
    <recommendedName>
        <fullName evidence="4">Secreted protein</fullName>
    </recommendedName>
</protein>
<proteinExistence type="predicted"/>
<evidence type="ECO:0000313" key="2">
    <source>
        <dbReference type="EMBL" id="MBB4084244.1"/>
    </source>
</evidence>
<feature type="signal peptide" evidence="1">
    <location>
        <begin position="1"/>
        <end position="25"/>
    </location>
</feature>
<feature type="chain" id="PRO_5031104153" description="Secreted protein" evidence="1">
    <location>
        <begin position="26"/>
        <end position="170"/>
    </location>
</feature>
<keyword evidence="1" id="KW-0732">Signal</keyword>
<dbReference type="RefSeq" id="WP_183205525.1">
    <property type="nucleotide sequence ID" value="NZ_BAAAER010000003.1"/>
</dbReference>
<dbReference type="PROSITE" id="PS51257">
    <property type="entry name" value="PROKAR_LIPOPROTEIN"/>
    <property type="match status" value="1"/>
</dbReference>
<dbReference type="Proteomes" id="UP000529946">
    <property type="component" value="Unassembled WGS sequence"/>
</dbReference>
<organism evidence="2 3">
    <name type="scientific">Brevundimonas lenta</name>
    <dbReference type="NCBI Taxonomy" id="424796"/>
    <lineage>
        <taxon>Bacteria</taxon>
        <taxon>Pseudomonadati</taxon>
        <taxon>Pseudomonadota</taxon>
        <taxon>Alphaproteobacteria</taxon>
        <taxon>Caulobacterales</taxon>
        <taxon>Caulobacteraceae</taxon>
        <taxon>Brevundimonas</taxon>
    </lineage>
</organism>
<evidence type="ECO:0008006" key="4">
    <source>
        <dbReference type="Google" id="ProtNLM"/>
    </source>
</evidence>
<keyword evidence="3" id="KW-1185">Reference proteome</keyword>
<accession>A0A7W6NR23</accession>
<evidence type="ECO:0000256" key="1">
    <source>
        <dbReference type="SAM" id="SignalP"/>
    </source>
</evidence>
<dbReference type="AlphaFoldDB" id="A0A7W6NR23"/>
<name>A0A7W6NR23_9CAUL</name>
<reference evidence="2 3" key="1">
    <citation type="submission" date="2020-08" db="EMBL/GenBank/DDBJ databases">
        <title>Genomic Encyclopedia of Type Strains, Phase IV (KMG-IV): sequencing the most valuable type-strain genomes for metagenomic binning, comparative biology and taxonomic classification.</title>
        <authorList>
            <person name="Goeker M."/>
        </authorList>
    </citation>
    <scope>NUCLEOTIDE SEQUENCE [LARGE SCALE GENOMIC DNA]</scope>
    <source>
        <strain evidence="2 3">DSM 23960</strain>
    </source>
</reference>
<comment type="caution">
    <text evidence="2">The sequence shown here is derived from an EMBL/GenBank/DDBJ whole genome shotgun (WGS) entry which is preliminary data.</text>
</comment>
<dbReference type="EMBL" id="JACIDM010000003">
    <property type="protein sequence ID" value="MBB4084244.1"/>
    <property type="molecule type" value="Genomic_DNA"/>
</dbReference>
<gene>
    <name evidence="2" type="ORF">GGR12_003132</name>
</gene>